<feature type="transmembrane region" description="Helical" evidence="1">
    <location>
        <begin position="98"/>
        <end position="121"/>
    </location>
</feature>
<dbReference type="Proteomes" id="UP000302218">
    <property type="component" value="Chromosome"/>
</dbReference>
<reference evidence="4" key="1">
    <citation type="submission" date="2019-05" db="EMBL/GenBank/DDBJ databases">
        <title>Genome sequence and methylation pattern of the halophilic Archaeon Natrinema versiforme BOL5-4.</title>
        <authorList>
            <person name="DasSarma P."/>
            <person name="Anton B.P."/>
            <person name="DasSarma S.L."/>
            <person name="Martinez F.L."/>
            <person name="Guzman D."/>
            <person name="Roberts R.J."/>
            <person name="DasSarma S."/>
        </authorList>
    </citation>
    <scope>NUCLEOTIDE SEQUENCE [LARGE SCALE GENOMIC DNA]</scope>
    <source>
        <strain evidence="4">BOL5-4</strain>
    </source>
</reference>
<protein>
    <recommendedName>
        <fullName evidence="2">DUF8173 domain-containing protein</fullName>
    </recommendedName>
</protein>
<dbReference type="EMBL" id="CP040330">
    <property type="protein sequence ID" value="QCS43364.1"/>
    <property type="molecule type" value="Genomic_DNA"/>
</dbReference>
<evidence type="ECO:0000256" key="1">
    <source>
        <dbReference type="SAM" id="Phobius"/>
    </source>
</evidence>
<dbReference type="InterPro" id="IPR058486">
    <property type="entry name" value="DUF8173"/>
</dbReference>
<feature type="domain" description="DUF8173" evidence="2">
    <location>
        <begin position="27"/>
        <end position="169"/>
    </location>
</feature>
<dbReference type="KEGG" id="nvr:FEJ81_13740"/>
<feature type="transmembrane region" description="Helical" evidence="1">
    <location>
        <begin position="136"/>
        <end position="168"/>
    </location>
</feature>
<gene>
    <name evidence="3" type="ORF">FEJ81_13740</name>
</gene>
<feature type="transmembrane region" description="Helical" evidence="1">
    <location>
        <begin position="72"/>
        <end position="91"/>
    </location>
</feature>
<feature type="transmembrane region" description="Helical" evidence="1">
    <location>
        <begin position="31"/>
        <end position="52"/>
    </location>
</feature>
<evidence type="ECO:0000259" key="2">
    <source>
        <dbReference type="Pfam" id="PF26514"/>
    </source>
</evidence>
<proteinExistence type="predicted"/>
<dbReference type="OrthoDB" id="293202at2157"/>
<dbReference type="GeneID" id="40266355"/>
<dbReference type="Pfam" id="PF26514">
    <property type="entry name" value="DUF8173"/>
    <property type="match status" value="1"/>
</dbReference>
<keyword evidence="1" id="KW-0812">Transmembrane</keyword>
<evidence type="ECO:0000313" key="4">
    <source>
        <dbReference type="Proteomes" id="UP000302218"/>
    </source>
</evidence>
<dbReference type="AlphaFoldDB" id="A0A4P8WJB2"/>
<organism evidence="3 4">
    <name type="scientific">Natrinema versiforme</name>
    <dbReference type="NCBI Taxonomy" id="88724"/>
    <lineage>
        <taxon>Archaea</taxon>
        <taxon>Methanobacteriati</taxon>
        <taxon>Methanobacteriota</taxon>
        <taxon>Stenosarchaea group</taxon>
        <taxon>Halobacteria</taxon>
        <taxon>Halobacteriales</taxon>
        <taxon>Natrialbaceae</taxon>
        <taxon>Natrinema</taxon>
    </lineage>
</organism>
<dbReference type="RefSeq" id="WP_138245826.1">
    <property type="nucleotide sequence ID" value="NZ_CP040330.1"/>
</dbReference>
<sequence>MIGFDYWPRIASLLAQTDPGVNVDIGTTNGLLGGAIGAFLSTLVVGAILVAVAPEFTERMMGDVLEDPVGTFAYGIISLLAFGLVILLLAITIIGILLAVPLIVVAYLVWAIGGAIAYLAIADRLVGRNDGWLKPLLVAACLSGALAVTGIGGLLAVCIGATGFGAILRTFF</sequence>
<evidence type="ECO:0000313" key="3">
    <source>
        <dbReference type="EMBL" id="QCS43364.1"/>
    </source>
</evidence>
<keyword evidence="1" id="KW-1133">Transmembrane helix</keyword>
<name>A0A4P8WJB2_9EURY</name>
<keyword evidence="1" id="KW-0472">Membrane</keyword>
<accession>A0A4P8WJB2</accession>